<reference evidence="2 3" key="1">
    <citation type="submission" date="2016-02" db="EMBL/GenBank/DDBJ databases">
        <title>Complete genome sequence and transcriptome regulation of the pentose utilising yeast Sugiyamaella lignohabitans.</title>
        <authorList>
            <person name="Bellasio M."/>
            <person name="Peymann A."/>
            <person name="Valli M."/>
            <person name="Sipitzky M."/>
            <person name="Graf A."/>
            <person name="Sauer M."/>
            <person name="Marx H."/>
            <person name="Mattanovich D."/>
        </authorList>
    </citation>
    <scope>NUCLEOTIDE SEQUENCE [LARGE SCALE GENOMIC DNA]</scope>
    <source>
        <strain evidence="2 3">CBS 10342</strain>
    </source>
</reference>
<evidence type="ECO:0008006" key="4">
    <source>
        <dbReference type="Google" id="ProtNLM"/>
    </source>
</evidence>
<keyword evidence="3" id="KW-1185">Reference proteome</keyword>
<dbReference type="OrthoDB" id="9895617at2759"/>
<proteinExistence type="predicted"/>
<dbReference type="KEGG" id="slb:AWJ20_228"/>
<protein>
    <recommendedName>
        <fullName evidence="4">CipC-like antibiotic response protein</fullName>
    </recommendedName>
</protein>
<gene>
    <name evidence="2" type="ORF">AWJ20_228</name>
</gene>
<sequence length="114" mass="12742">MFGLFEDSHNQVYNGQQHESKFSHELVAGAASFAAAKIFEDKQRKEGKPVSHQFAKEALAGIAGAEVDKLFESKGLNYLDKEKVKHQAQQNVQQGYDDHYGSQAQWDPNHPPSV</sequence>
<dbReference type="AlphaFoldDB" id="A0A167CQW6"/>
<name>A0A167CQW6_9ASCO</name>
<accession>A0A167CQW6</accession>
<dbReference type="GeneID" id="30034173"/>
<dbReference type="Proteomes" id="UP000189580">
    <property type="component" value="Chromosome a"/>
</dbReference>
<evidence type="ECO:0000313" key="3">
    <source>
        <dbReference type="Proteomes" id="UP000189580"/>
    </source>
</evidence>
<dbReference type="Pfam" id="PF12585">
    <property type="entry name" value="DUF3759"/>
    <property type="match status" value="1"/>
</dbReference>
<evidence type="ECO:0000313" key="2">
    <source>
        <dbReference type="EMBL" id="ANB12000.1"/>
    </source>
</evidence>
<dbReference type="PANTHER" id="PTHR37450:SF1">
    <property type="entry name" value="CIPC PROTEIN"/>
    <property type="match status" value="1"/>
</dbReference>
<feature type="region of interest" description="Disordered" evidence="1">
    <location>
        <begin position="86"/>
        <end position="114"/>
    </location>
</feature>
<dbReference type="EMBL" id="CP014501">
    <property type="protein sequence ID" value="ANB12000.1"/>
    <property type="molecule type" value="Genomic_DNA"/>
</dbReference>
<dbReference type="PANTHER" id="PTHR37450">
    <property type="entry name" value="CIPC PROTEIN"/>
    <property type="match status" value="1"/>
</dbReference>
<dbReference type="InterPro" id="IPR022234">
    <property type="entry name" value="DUF3759"/>
</dbReference>
<organism evidence="2 3">
    <name type="scientific">Sugiyamaella lignohabitans</name>
    <dbReference type="NCBI Taxonomy" id="796027"/>
    <lineage>
        <taxon>Eukaryota</taxon>
        <taxon>Fungi</taxon>
        <taxon>Dikarya</taxon>
        <taxon>Ascomycota</taxon>
        <taxon>Saccharomycotina</taxon>
        <taxon>Dipodascomycetes</taxon>
        <taxon>Dipodascales</taxon>
        <taxon>Trichomonascaceae</taxon>
        <taxon>Sugiyamaella</taxon>
    </lineage>
</organism>
<evidence type="ECO:0000256" key="1">
    <source>
        <dbReference type="SAM" id="MobiDB-lite"/>
    </source>
</evidence>
<dbReference type="RefSeq" id="XP_018734477.1">
    <property type="nucleotide sequence ID" value="XM_018879215.1"/>
</dbReference>